<keyword evidence="8" id="KW-0067">ATP-binding</keyword>
<name>A0ABT2PWV0_9MOLU</name>
<keyword evidence="12" id="KW-1185">Reference proteome</keyword>
<keyword evidence="6" id="KW-0479">Metal-binding</keyword>
<dbReference type="NCBIfam" id="TIGR00150">
    <property type="entry name" value="T6A_YjeE"/>
    <property type="match status" value="1"/>
</dbReference>
<keyword evidence="5" id="KW-0819">tRNA processing</keyword>
<evidence type="ECO:0000256" key="4">
    <source>
        <dbReference type="ARBA" id="ARBA00022490"/>
    </source>
</evidence>
<dbReference type="Gene3D" id="3.40.50.300">
    <property type="entry name" value="P-loop containing nucleotide triphosphate hydrolases"/>
    <property type="match status" value="1"/>
</dbReference>
<evidence type="ECO:0000256" key="8">
    <source>
        <dbReference type="ARBA" id="ARBA00022840"/>
    </source>
</evidence>
<evidence type="ECO:0000256" key="2">
    <source>
        <dbReference type="ARBA" id="ARBA00007599"/>
    </source>
</evidence>
<dbReference type="RefSeq" id="WP_262096622.1">
    <property type="nucleotide sequence ID" value="NZ_JAOEGN010000012.1"/>
</dbReference>
<dbReference type="SUPFAM" id="SSF52540">
    <property type="entry name" value="P-loop containing nucleoside triphosphate hydrolases"/>
    <property type="match status" value="1"/>
</dbReference>
<keyword evidence="7" id="KW-0547">Nucleotide-binding</keyword>
<proteinExistence type="inferred from homology"/>
<reference evidence="12" key="1">
    <citation type="submission" date="2023-07" db="EMBL/GenBank/DDBJ databases">
        <title>Novel Mycoplasma species identified in domestic and wild animals.</title>
        <authorList>
            <person name="Volokhov D.V."/>
            <person name="Furtak V.A."/>
            <person name="Zagorodnyaya T.A."/>
        </authorList>
    </citation>
    <scope>NUCLEOTIDE SEQUENCE [LARGE SCALE GENOMIC DNA]</scope>
    <source>
        <strain evidence="12">92-19</strain>
    </source>
</reference>
<comment type="caution">
    <text evidence="11">The sequence shown here is derived from an EMBL/GenBank/DDBJ whole genome shotgun (WGS) entry which is preliminary data.</text>
</comment>
<organism evidence="11 12">
    <name type="scientific">Paracholeplasma vituli</name>
    <dbReference type="NCBI Taxonomy" id="69473"/>
    <lineage>
        <taxon>Bacteria</taxon>
        <taxon>Bacillati</taxon>
        <taxon>Mycoplasmatota</taxon>
        <taxon>Mollicutes</taxon>
        <taxon>Acholeplasmatales</taxon>
        <taxon>Acholeplasmataceae</taxon>
        <taxon>Paracholeplasma</taxon>
    </lineage>
</organism>
<dbReference type="InterPro" id="IPR027417">
    <property type="entry name" value="P-loop_NTPase"/>
</dbReference>
<dbReference type="Pfam" id="PF02367">
    <property type="entry name" value="TsaE"/>
    <property type="match status" value="1"/>
</dbReference>
<dbReference type="PANTHER" id="PTHR33540">
    <property type="entry name" value="TRNA THREONYLCARBAMOYLADENOSINE BIOSYNTHESIS PROTEIN TSAE"/>
    <property type="match status" value="1"/>
</dbReference>
<keyword evidence="9" id="KW-0460">Magnesium</keyword>
<comment type="subcellular location">
    <subcellularLocation>
        <location evidence="1">Cytoplasm</location>
    </subcellularLocation>
</comment>
<accession>A0ABT2PWV0</accession>
<protein>
    <recommendedName>
        <fullName evidence="3">tRNA threonylcarbamoyladenosine biosynthesis protein TsaE</fullName>
    </recommendedName>
    <alternativeName>
        <fullName evidence="10">t(6)A37 threonylcarbamoyladenosine biosynthesis protein TsaE</fullName>
    </alternativeName>
</protein>
<evidence type="ECO:0000256" key="1">
    <source>
        <dbReference type="ARBA" id="ARBA00004496"/>
    </source>
</evidence>
<evidence type="ECO:0000313" key="11">
    <source>
        <dbReference type="EMBL" id="MCU0105320.1"/>
    </source>
</evidence>
<gene>
    <name evidence="11" type="primary">tsaE</name>
    <name evidence="11" type="ORF">N7603_06575</name>
</gene>
<evidence type="ECO:0000256" key="9">
    <source>
        <dbReference type="ARBA" id="ARBA00022842"/>
    </source>
</evidence>
<evidence type="ECO:0000256" key="3">
    <source>
        <dbReference type="ARBA" id="ARBA00019010"/>
    </source>
</evidence>
<evidence type="ECO:0000256" key="5">
    <source>
        <dbReference type="ARBA" id="ARBA00022694"/>
    </source>
</evidence>
<sequence>MKEKFTNSAKETTFLGYQVGLLLEPGSVLLLEGDLAAGKTTFTKGIGQALGIKRNINSPTYTIMKRYMMDENKLYHVDLYRLDEVGSDFDLEDYINSDGISVIEWPHKVSHILPKEYLLVEFTDLGNDQRKITFTAKGEKYERVEHYL</sequence>
<evidence type="ECO:0000256" key="6">
    <source>
        <dbReference type="ARBA" id="ARBA00022723"/>
    </source>
</evidence>
<dbReference type="InterPro" id="IPR003442">
    <property type="entry name" value="T6A_TsaE"/>
</dbReference>
<evidence type="ECO:0000313" key="12">
    <source>
        <dbReference type="Proteomes" id="UP001209076"/>
    </source>
</evidence>
<evidence type="ECO:0000256" key="7">
    <source>
        <dbReference type="ARBA" id="ARBA00022741"/>
    </source>
</evidence>
<keyword evidence="4" id="KW-0963">Cytoplasm</keyword>
<dbReference type="PANTHER" id="PTHR33540:SF2">
    <property type="entry name" value="TRNA THREONYLCARBAMOYLADENOSINE BIOSYNTHESIS PROTEIN TSAE"/>
    <property type="match status" value="1"/>
</dbReference>
<comment type="similarity">
    <text evidence="2">Belongs to the TsaE family.</text>
</comment>
<dbReference type="Proteomes" id="UP001209076">
    <property type="component" value="Unassembled WGS sequence"/>
</dbReference>
<dbReference type="EMBL" id="JAOEGN010000012">
    <property type="protein sequence ID" value="MCU0105320.1"/>
    <property type="molecule type" value="Genomic_DNA"/>
</dbReference>
<evidence type="ECO:0000256" key="10">
    <source>
        <dbReference type="ARBA" id="ARBA00032441"/>
    </source>
</evidence>